<reference evidence="1" key="1">
    <citation type="submission" date="2022-07" db="EMBL/GenBank/DDBJ databases">
        <title>Phylogenomic reconstructions and comparative analyses of Kickxellomycotina fungi.</title>
        <authorList>
            <person name="Reynolds N.K."/>
            <person name="Stajich J.E."/>
            <person name="Barry K."/>
            <person name="Grigoriev I.V."/>
            <person name="Crous P."/>
            <person name="Smith M.E."/>
        </authorList>
    </citation>
    <scope>NUCLEOTIDE SEQUENCE</scope>
    <source>
        <strain evidence="1">Benny 63K</strain>
    </source>
</reference>
<protein>
    <submittedName>
        <fullName evidence="1">Uncharacterized protein</fullName>
    </submittedName>
</protein>
<feature type="non-terminal residue" evidence="1">
    <location>
        <position position="345"/>
    </location>
</feature>
<comment type="caution">
    <text evidence="1">The sequence shown here is derived from an EMBL/GenBank/DDBJ whole genome shotgun (WGS) entry which is preliminary data.</text>
</comment>
<evidence type="ECO:0000313" key="1">
    <source>
        <dbReference type="EMBL" id="KAJ1890166.1"/>
    </source>
</evidence>
<dbReference type="Proteomes" id="UP001150581">
    <property type="component" value="Unassembled WGS sequence"/>
</dbReference>
<dbReference type="EMBL" id="JANBPG010001391">
    <property type="protein sequence ID" value="KAJ1890166.1"/>
    <property type="molecule type" value="Genomic_DNA"/>
</dbReference>
<gene>
    <name evidence="1" type="ORF">LPJ66_007636</name>
</gene>
<name>A0ACC1I8D7_9FUNG</name>
<accession>A0ACC1I8D7</accession>
<keyword evidence="2" id="KW-1185">Reference proteome</keyword>
<evidence type="ECO:0000313" key="2">
    <source>
        <dbReference type="Proteomes" id="UP001150581"/>
    </source>
</evidence>
<sequence>MSTTQPIQSQQGAYIRQSMYSHPKDTSSGHPASNMLGLMGNDVFAWNQHSQPPSTAPPLDSILQSPRISGPYKDMSSKGMRRNLFSGFRKVANAVKTAAASTSWVDGGRRESIDQGQFPLQSPMRPRRETSANIAQYPQISNPHANLGGAGEWMGQKLGNANPTGFRHNLSVLTADDNERPVPIAQLGPRQRSLTQQHDAPGPLSRAFSDITGQVSRSIDLPRDQQPSTISGGGVSSGGGGGRTPVLFANSVDSNSSYNRRPSNSPLAVVYEQQPMGSASSLASRLRRKSPAMSNASISSGHSSGSIGQQKSAGLMHRSYELGYIGARKGASPATVPVSVAQSAR</sequence>
<organism evidence="1 2">
    <name type="scientific">Kickxella alabastrina</name>
    <dbReference type="NCBI Taxonomy" id="61397"/>
    <lineage>
        <taxon>Eukaryota</taxon>
        <taxon>Fungi</taxon>
        <taxon>Fungi incertae sedis</taxon>
        <taxon>Zoopagomycota</taxon>
        <taxon>Kickxellomycotina</taxon>
        <taxon>Kickxellomycetes</taxon>
        <taxon>Kickxellales</taxon>
        <taxon>Kickxellaceae</taxon>
        <taxon>Kickxella</taxon>
    </lineage>
</organism>
<proteinExistence type="predicted"/>